<evidence type="ECO:0000313" key="1">
    <source>
        <dbReference type="EMBL" id="KAK0466707.1"/>
    </source>
</evidence>
<proteinExistence type="predicted"/>
<comment type="caution">
    <text evidence="1">The sequence shown here is derived from an EMBL/GenBank/DDBJ whole genome shotgun (WGS) entry which is preliminary data.</text>
</comment>
<dbReference type="EMBL" id="JAUEPS010000003">
    <property type="protein sequence ID" value="KAK0466707.1"/>
    <property type="molecule type" value="Genomic_DNA"/>
</dbReference>
<protein>
    <submittedName>
        <fullName evidence="1">Uncharacterized protein</fullName>
    </submittedName>
</protein>
<reference evidence="1" key="1">
    <citation type="submission" date="2023-06" db="EMBL/GenBank/DDBJ databases">
        <authorList>
            <consortium name="Lawrence Berkeley National Laboratory"/>
            <person name="Ahrendt S."/>
            <person name="Sahu N."/>
            <person name="Indic B."/>
            <person name="Wong-Bajracharya J."/>
            <person name="Merenyi Z."/>
            <person name="Ke H.-M."/>
            <person name="Monk M."/>
            <person name="Kocsube S."/>
            <person name="Drula E."/>
            <person name="Lipzen A."/>
            <person name="Balint B."/>
            <person name="Henrissat B."/>
            <person name="Andreopoulos B."/>
            <person name="Martin F.M."/>
            <person name="Harder C.B."/>
            <person name="Rigling D."/>
            <person name="Ford K.L."/>
            <person name="Foster G.D."/>
            <person name="Pangilinan J."/>
            <person name="Papanicolaou A."/>
            <person name="Barry K."/>
            <person name="LaButti K."/>
            <person name="Viragh M."/>
            <person name="Koriabine M."/>
            <person name="Yan M."/>
            <person name="Riley R."/>
            <person name="Champramary S."/>
            <person name="Plett K.L."/>
            <person name="Tsai I.J."/>
            <person name="Slot J."/>
            <person name="Sipos G."/>
            <person name="Plett J."/>
            <person name="Nagy L.G."/>
            <person name="Grigoriev I.V."/>
        </authorList>
    </citation>
    <scope>NUCLEOTIDE SEQUENCE</scope>
    <source>
        <strain evidence="1">CCBAS 213</strain>
    </source>
</reference>
<name>A0AA39TQ83_ARMTA</name>
<gene>
    <name evidence="1" type="ORF">EV420DRAFT_1758649</name>
</gene>
<evidence type="ECO:0000313" key="2">
    <source>
        <dbReference type="Proteomes" id="UP001175211"/>
    </source>
</evidence>
<dbReference type="RefSeq" id="XP_060337299.1">
    <property type="nucleotide sequence ID" value="XM_060480554.1"/>
</dbReference>
<accession>A0AA39TQ83</accession>
<dbReference type="AlphaFoldDB" id="A0AA39TQ83"/>
<sequence>MILRISSLSLRTSLSPGYPVTFRRTFATPLSLRRDFRTCPDISTLNAANLSRNDLCDFSNMISVSTPEELSSPRQLRYLRVGATNLPFPKSCKGFLYYWTHPDLPVALGSIRFRIIPEGDPSLFSAGKDLLLPNGMPWSIPLHQLVVWKGNMLRLLLKDKLVDQSLISSEYIRVFVELRLKKDSTLLRSPEESFPISLPQDSLHLHLLSEDHQAQKVAFFFKPMVEFQELVKPGQQVYAHARLEVIRPKGNRLALGLRISNVLLRGVQVDREFPLIECKAVKGRSALQSWFPNIYEIPEN</sequence>
<dbReference type="Proteomes" id="UP001175211">
    <property type="component" value="Unassembled WGS sequence"/>
</dbReference>
<dbReference type="GeneID" id="85364102"/>
<organism evidence="1 2">
    <name type="scientific">Armillaria tabescens</name>
    <name type="common">Ringless honey mushroom</name>
    <name type="synonym">Agaricus tabescens</name>
    <dbReference type="NCBI Taxonomy" id="1929756"/>
    <lineage>
        <taxon>Eukaryota</taxon>
        <taxon>Fungi</taxon>
        <taxon>Dikarya</taxon>
        <taxon>Basidiomycota</taxon>
        <taxon>Agaricomycotina</taxon>
        <taxon>Agaricomycetes</taxon>
        <taxon>Agaricomycetidae</taxon>
        <taxon>Agaricales</taxon>
        <taxon>Marasmiineae</taxon>
        <taxon>Physalacriaceae</taxon>
        <taxon>Desarmillaria</taxon>
    </lineage>
</organism>
<keyword evidence="2" id="KW-1185">Reference proteome</keyword>